<proteinExistence type="predicted"/>
<feature type="transmembrane region" description="Helical" evidence="1">
    <location>
        <begin position="9"/>
        <end position="26"/>
    </location>
</feature>
<dbReference type="PANTHER" id="PTHR42852:SF13">
    <property type="entry name" value="PROTEIN DIPZ"/>
    <property type="match status" value="1"/>
</dbReference>
<reference evidence="3 4" key="1">
    <citation type="journal article" date="2015" name="Nature">
        <title>rRNA introns, odd ribosomes, and small enigmatic genomes across a large radiation of phyla.</title>
        <authorList>
            <person name="Brown C.T."/>
            <person name="Hug L.A."/>
            <person name="Thomas B.C."/>
            <person name="Sharon I."/>
            <person name="Castelle C.J."/>
            <person name="Singh A."/>
            <person name="Wilkins M.J."/>
            <person name="Williams K.H."/>
            <person name="Banfield J.F."/>
        </authorList>
    </citation>
    <scope>NUCLEOTIDE SEQUENCE [LARGE SCALE GENOMIC DNA]</scope>
</reference>
<sequence length="406" mass="45334">MQDNIRKTVLVLVVAMIVVAIGYFELQKPKRIGTTGTEIQVPAILTVSTITDEKPQQNATKTVTVSGLQAQEPTRSIDRSSIQKEKALKFDRLKELVNPGGFINGDSFRLADFAGKKVILIDFWTYSCINCQRTTPYLNAWYEKYKDQGLVIVGVHTPEFGFEKMYENVVKATRNAGIQYPVVQDNEYGTWNAYANRFWPRKYLIDIDGFIVYDHIGEGDYDGTERVIQKALKERQDAFDMSDSIAGGVVAPKEAVTMNMSGVKSPEVYFGAARNASLKNGKEGLRGLQILDTPEDSVLNRLYLGGSWYFDDEFARTESSGATIIYRYSAKNVYFVARADSDVVIKITRDGELLGIDAGKDVGADGVVRVKEDRLYELVNGTTYGEHVLEMEVQGPGLEAYTFTFG</sequence>
<dbReference type="Gene3D" id="2.60.120.260">
    <property type="entry name" value="Galactose-binding domain-like"/>
    <property type="match status" value="1"/>
</dbReference>
<keyword evidence="1" id="KW-1133">Transmembrane helix</keyword>
<dbReference type="Pfam" id="PF17991">
    <property type="entry name" value="Thioredoxin_10"/>
    <property type="match status" value="1"/>
</dbReference>
<dbReference type="InterPro" id="IPR013766">
    <property type="entry name" value="Thioredoxin_domain"/>
</dbReference>
<keyword evidence="1" id="KW-0472">Membrane</keyword>
<dbReference type="AlphaFoldDB" id="A0A0G1X5D9"/>
<dbReference type="InterPro" id="IPR050553">
    <property type="entry name" value="Thioredoxin_ResA/DsbE_sf"/>
</dbReference>
<dbReference type="PATRIC" id="fig|1619005.3.peg.662"/>
<evidence type="ECO:0000259" key="2">
    <source>
        <dbReference type="PROSITE" id="PS51352"/>
    </source>
</evidence>
<accession>A0A0G1X5D9</accession>
<dbReference type="InterPro" id="IPR000866">
    <property type="entry name" value="AhpC/TSA"/>
</dbReference>
<feature type="domain" description="Thioredoxin" evidence="2">
    <location>
        <begin position="87"/>
        <end position="233"/>
    </location>
</feature>
<evidence type="ECO:0000256" key="1">
    <source>
        <dbReference type="SAM" id="Phobius"/>
    </source>
</evidence>
<dbReference type="EMBL" id="LCPB01000011">
    <property type="protein sequence ID" value="KKU89615.1"/>
    <property type="molecule type" value="Genomic_DNA"/>
</dbReference>
<name>A0A0G1X5D9_9BACT</name>
<protein>
    <submittedName>
        <fullName evidence="3">AhpC/TSA family protein</fullName>
    </submittedName>
</protein>
<organism evidence="3 4">
    <name type="scientific">Candidatus Wolfebacteria bacterium GW2011_GWA2_47_9b</name>
    <dbReference type="NCBI Taxonomy" id="1619005"/>
    <lineage>
        <taxon>Bacteria</taxon>
        <taxon>Candidatus Wolfeibacteriota</taxon>
    </lineage>
</organism>
<dbReference type="PANTHER" id="PTHR42852">
    <property type="entry name" value="THIOL:DISULFIDE INTERCHANGE PROTEIN DSBE"/>
    <property type="match status" value="1"/>
</dbReference>
<dbReference type="Pfam" id="PF00578">
    <property type="entry name" value="AhpC-TSA"/>
    <property type="match status" value="1"/>
</dbReference>
<gene>
    <name evidence="3" type="ORF">UY19_C0011G0020</name>
</gene>
<dbReference type="Proteomes" id="UP000033882">
    <property type="component" value="Unassembled WGS sequence"/>
</dbReference>
<evidence type="ECO:0000313" key="4">
    <source>
        <dbReference type="Proteomes" id="UP000033882"/>
    </source>
</evidence>
<dbReference type="Gene3D" id="3.40.30.10">
    <property type="entry name" value="Glutaredoxin"/>
    <property type="match status" value="1"/>
</dbReference>
<dbReference type="SUPFAM" id="SSF52833">
    <property type="entry name" value="Thioredoxin-like"/>
    <property type="match status" value="1"/>
</dbReference>
<dbReference type="InterPro" id="IPR041017">
    <property type="entry name" value="Thioredoxin_10"/>
</dbReference>
<evidence type="ECO:0000313" key="3">
    <source>
        <dbReference type="EMBL" id="KKU89615.1"/>
    </source>
</evidence>
<keyword evidence="1" id="KW-0812">Transmembrane</keyword>
<comment type="caution">
    <text evidence="3">The sequence shown here is derived from an EMBL/GenBank/DDBJ whole genome shotgun (WGS) entry which is preliminary data.</text>
</comment>
<dbReference type="InterPro" id="IPR036249">
    <property type="entry name" value="Thioredoxin-like_sf"/>
</dbReference>
<dbReference type="PROSITE" id="PS51352">
    <property type="entry name" value="THIOREDOXIN_2"/>
    <property type="match status" value="1"/>
</dbReference>